<protein>
    <submittedName>
        <fullName evidence="1">Uncharacterized protein</fullName>
    </submittedName>
</protein>
<name>A0A8K0CG50_IGNLU</name>
<evidence type="ECO:0000313" key="1">
    <source>
        <dbReference type="EMBL" id="KAF2884657.1"/>
    </source>
</evidence>
<keyword evidence="2" id="KW-1185">Reference proteome</keyword>
<accession>A0A8K0CG50</accession>
<organism evidence="1 2">
    <name type="scientific">Ignelater luminosus</name>
    <name type="common">Cucubano</name>
    <name type="synonym">Pyrophorus luminosus</name>
    <dbReference type="NCBI Taxonomy" id="2038154"/>
    <lineage>
        <taxon>Eukaryota</taxon>
        <taxon>Metazoa</taxon>
        <taxon>Ecdysozoa</taxon>
        <taxon>Arthropoda</taxon>
        <taxon>Hexapoda</taxon>
        <taxon>Insecta</taxon>
        <taxon>Pterygota</taxon>
        <taxon>Neoptera</taxon>
        <taxon>Endopterygota</taxon>
        <taxon>Coleoptera</taxon>
        <taxon>Polyphaga</taxon>
        <taxon>Elateriformia</taxon>
        <taxon>Elateroidea</taxon>
        <taxon>Elateridae</taxon>
        <taxon>Agrypninae</taxon>
        <taxon>Pyrophorini</taxon>
        <taxon>Ignelater</taxon>
    </lineage>
</organism>
<reference evidence="1" key="1">
    <citation type="submission" date="2019-08" db="EMBL/GenBank/DDBJ databases">
        <title>The genome of the North American firefly Photinus pyralis.</title>
        <authorList>
            <consortium name="Photinus pyralis genome working group"/>
            <person name="Fallon T.R."/>
            <person name="Sander Lower S.E."/>
            <person name="Weng J.-K."/>
        </authorList>
    </citation>
    <scope>NUCLEOTIDE SEQUENCE</scope>
    <source>
        <strain evidence="1">TRF0915ILg1</strain>
        <tissue evidence="1">Whole body</tissue>
    </source>
</reference>
<dbReference type="Proteomes" id="UP000801492">
    <property type="component" value="Unassembled WGS sequence"/>
</dbReference>
<gene>
    <name evidence="1" type="ORF">ILUMI_21517</name>
</gene>
<dbReference type="EMBL" id="VTPC01090145">
    <property type="protein sequence ID" value="KAF2884657.1"/>
    <property type="molecule type" value="Genomic_DNA"/>
</dbReference>
<dbReference type="AlphaFoldDB" id="A0A8K0CG50"/>
<sequence>MEKVWSNIESVITVAAERIIKEKPRSKIKERSAERKKRISKEKEKIEENFNNRGIKNFYQEAKRDSRGRQKMIFTKDEEGNMLEEAKAIADR</sequence>
<proteinExistence type="predicted"/>
<comment type="caution">
    <text evidence="1">The sequence shown here is derived from an EMBL/GenBank/DDBJ whole genome shotgun (WGS) entry which is preliminary data.</text>
</comment>
<evidence type="ECO:0000313" key="2">
    <source>
        <dbReference type="Proteomes" id="UP000801492"/>
    </source>
</evidence>